<evidence type="ECO:0000313" key="5">
    <source>
        <dbReference type="EMBL" id="MFB2891577.1"/>
    </source>
</evidence>
<proteinExistence type="inferred from homology"/>
<dbReference type="RefSeq" id="WP_413261255.1">
    <property type="nucleotide sequence ID" value="NZ_JBHFNR010000015.1"/>
</dbReference>
<dbReference type="InterPro" id="IPR014951">
    <property type="entry name" value="DUF1822"/>
</dbReference>
<dbReference type="InterPro" id="IPR006140">
    <property type="entry name" value="D-isomer_DH_NAD-bd"/>
</dbReference>
<dbReference type="EMBL" id="JBHFNR010000015">
    <property type="protein sequence ID" value="MFB2891577.1"/>
    <property type="molecule type" value="Genomic_DNA"/>
</dbReference>
<reference evidence="5 6" key="1">
    <citation type="submission" date="2024-09" db="EMBL/GenBank/DDBJ databases">
        <title>Floridaenema gen nov. (Aerosakkonemataceae, Aerosakkonematales ord. nov., Cyanobacteria) from benthic tropical and subtropical fresh waters, with the description of four new species.</title>
        <authorList>
            <person name="Moretto J.A."/>
            <person name="Berthold D.E."/>
            <person name="Lefler F.W."/>
            <person name="Huang I.-S."/>
            <person name="Laughinghouse H. IV."/>
        </authorList>
    </citation>
    <scope>NUCLEOTIDE SEQUENCE [LARGE SCALE GENOMIC DNA]</scope>
    <source>
        <strain evidence="5 6">BLCC-F50</strain>
    </source>
</reference>
<feature type="domain" description="D-isomer specific 2-hydroxyacid dehydrogenase NAD-binding" evidence="4">
    <location>
        <begin position="21"/>
        <end position="196"/>
    </location>
</feature>
<keyword evidence="2" id="KW-0560">Oxidoreductase</keyword>
<dbReference type="SUPFAM" id="SSF51735">
    <property type="entry name" value="NAD(P)-binding Rossmann-fold domains"/>
    <property type="match status" value="1"/>
</dbReference>
<comment type="similarity">
    <text evidence="1">Belongs to the D-isomer specific 2-hydroxyacid dehydrogenase family.</text>
</comment>
<name>A0ABV4XIP9_9CYAN</name>
<organism evidence="5 6">
    <name type="scientific">Floridaenema flaviceps BLCC-F50</name>
    <dbReference type="NCBI Taxonomy" id="3153642"/>
    <lineage>
        <taxon>Bacteria</taxon>
        <taxon>Bacillati</taxon>
        <taxon>Cyanobacteriota</taxon>
        <taxon>Cyanophyceae</taxon>
        <taxon>Oscillatoriophycideae</taxon>
        <taxon>Aerosakkonematales</taxon>
        <taxon>Aerosakkonemataceae</taxon>
        <taxon>Floridanema</taxon>
        <taxon>Floridanema flaviceps</taxon>
    </lineage>
</organism>
<keyword evidence="6" id="KW-1185">Reference proteome</keyword>
<comment type="caution">
    <text evidence="5">The sequence shown here is derived from an EMBL/GenBank/DDBJ whole genome shotgun (WGS) entry which is preliminary data.</text>
</comment>
<dbReference type="InterPro" id="IPR036291">
    <property type="entry name" value="NAD(P)-bd_dom_sf"/>
</dbReference>
<sequence>MPEPILHKDSSSTTSTAEYVIGLLLSFSYQLPAAHQSVLSGQWQPDRFAGGKIYGQTLGIIGFGEIASQVATVAQAFGIKVLVYSPSLSNEEAKKLGDRLVNFDSLLRQADYITLHLPPTPENTYLINAEAIAKMKSTACLINCTHSSLVDEFALAKALETGKLAGAAVDVYDTESVRSSPLKNLGNKVILTPHIASHVQETVNTKKWFENIFDAGWQALESLLAEVETALNPPQYELAFRTPQYNLRTRLARVRSRSSEGEQSIANVTAIKLIELDTQPKYPLALVNHIEIEADQKRDILLQVYPIGNEPYLPTGLELIVLDENQEIFLEAKARTTDNWIQLEFRGEPEERFSIKVVLGDGSFSEEFVL</sequence>
<evidence type="ECO:0000259" key="4">
    <source>
        <dbReference type="Pfam" id="PF02826"/>
    </source>
</evidence>
<keyword evidence="3" id="KW-0520">NAD</keyword>
<gene>
    <name evidence="5" type="ORF">ACE1CI_01400</name>
</gene>
<dbReference type="Gene3D" id="3.40.50.720">
    <property type="entry name" value="NAD(P)-binding Rossmann-like Domain"/>
    <property type="match status" value="1"/>
</dbReference>
<dbReference type="InterPro" id="IPR050857">
    <property type="entry name" value="D-2-hydroxyacid_DH"/>
</dbReference>
<dbReference type="Pfam" id="PF02826">
    <property type="entry name" value="2-Hacid_dh_C"/>
    <property type="match status" value="1"/>
</dbReference>
<evidence type="ECO:0000313" key="6">
    <source>
        <dbReference type="Proteomes" id="UP001576784"/>
    </source>
</evidence>
<evidence type="ECO:0000256" key="2">
    <source>
        <dbReference type="ARBA" id="ARBA00023002"/>
    </source>
</evidence>
<dbReference type="Proteomes" id="UP001576784">
    <property type="component" value="Unassembled WGS sequence"/>
</dbReference>
<dbReference type="Pfam" id="PF08852">
    <property type="entry name" value="DUF1822"/>
    <property type="match status" value="1"/>
</dbReference>
<evidence type="ECO:0000256" key="1">
    <source>
        <dbReference type="ARBA" id="ARBA00005854"/>
    </source>
</evidence>
<dbReference type="PANTHER" id="PTHR42789:SF1">
    <property type="entry name" value="D-ISOMER SPECIFIC 2-HYDROXYACID DEHYDROGENASE FAMILY PROTEIN (AFU_ORTHOLOGUE AFUA_6G10090)"/>
    <property type="match status" value="1"/>
</dbReference>
<dbReference type="PANTHER" id="PTHR42789">
    <property type="entry name" value="D-ISOMER SPECIFIC 2-HYDROXYACID DEHYDROGENASE FAMILY PROTEIN (AFU_ORTHOLOGUE AFUA_6G10090)"/>
    <property type="match status" value="1"/>
</dbReference>
<protein>
    <submittedName>
        <fullName evidence="5">DUF1822 family protein</fullName>
    </submittedName>
</protein>
<evidence type="ECO:0000256" key="3">
    <source>
        <dbReference type="ARBA" id="ARBA00023027"/>
    </source>
</evidence>
<accession>A0ABV4XIP9</accession>